<protein>
    <recommendedName>
        <fullName evidence="2">Exocyst complex component Sec10-like alpha-helical bundle domain-containing protein</fullName>
    </recommendedName>
</protein>
<evidence type="ECO:0000256" key="1">
    <source>
        <dbReference type="SAM" id="MobiDB-lite"/>
    </source>
</evidence>
<dbReference type="AlphaFoldDB" id="A0A4Y7PV12"/>
<feature type="region of interest" description="Disordered" evidence="1">
    <location>
        <begin position="312"/>
        <end position="340"/>
    </location>
</feature>
<dbReference type="PANTHER" id="PTHR12100:SF1">
    <property type="entry name" value="RECYCLIN-1"/>
    <property type="match status" value="1"/>
</dbReference>
<dbReference type="Pfam" id="PF07393">
    <property type="entry name" value="Sec10_HB"/>
    <property type="match status" value="1"/>
</dbReference>
<evidence type="ECO:0000259" key="2">
    <source>
        <dbReference type="Pfam" id="PF07393"/>
    </source>
</evidence>
<feature type="compositionally biased region" description="Low complexity" evidence="1">
    <location>
        <begin position="219"/>
        <end position="231"/>
    </location>
</feature>
<dbReference type="PANTHER" id="PTHR12100">
    <property type="entry name" value="SEC10"/>
    <property type="match status" value="1"/>
</dbReference>
<dbReference type="InterPro" id="IPR009976">
    <property type="entry name" value="Sec10-like"/>
</dbReference>
<feature type="compositionally biased region" description="Low complexity" evidence="1">
    <location>
        <begin position="20"/>
        <end position="43"/>
    </location>
</feature>
<dbReference type="InterPro" id="IPR048627">
    <property type="entry name" value="Sec10_HB"/>
</dbReference>
<dbReference type="STRING" id="50990.A0A4Y7PV12"/>
<evidence type="ECO:0000313" key="4">
    <source>
        <dbReference type="Proteomes" id="UP000294933"/>
    </source>
</evidence>
<dbReference type="GO" id="GO:0000145">
    <property type="term" value="C:exocyst"/>
    <property type="evidence" value="ECO:0007669"/>
    <property type="project" value="TreeGrafter"/>
</dbReference>
<feature type="region of interest" description="Disordered" evidence="1">
    <location>
        <begin position="11"/>
        <end position="45"/>
    </location>
</feature>
<dbReference type="EMBL" id="ML170203">
    <property type="protein sequence ID" value="TDL18866.1"/>
    <property type="molecule type" value="Genomic_DNA"/>
</dbReference>
<reference evidence="3 4" key="1">
    <citation type="submission" date="2018-06" db="EMBL/GenBank/DDBJ databases">
        <title>A transcriptomic atlas of mushroom development highlights an independent origin of complex multicellularity.</title>
        <authorList>
            <consortium name="DOE Joint Genome Institute"/>
            <person name="Krizsan K."/>
            <person name="Almasi E."/>
            <person name="Merenyi Z."/>
            <person name="Sahu N."/>
            <person name="Viragh M."/>
            <person name="Koszo T."/>
            <person name="Mondo S."/>
            <person name="Kiss B."/>
            <person name="Balint B."/>
            <person name="Kues U."/>
            <person name="Barry K."/>
            <person name="Hegedus J.C."/>
            <person name="Henrissat B."/>
            <person name="Johnson J."/>
            <person name="Lipzen A."/>
            <person name="Ohm R."/>
            <person name="Nagy I."/>
            <person name="Pangilinan J."/>
            <person name="Yan J."/>
            <person name="Xiong Y."/>
            <person name="Grigoriev I.V."/>
            <person name="Hibbett D.S."/>
            <person name="Nagy L.G."/>
        </authorList>
    </citation>
    <scope>NUCLEOTIDE SEQUENCE [LARGE SCALE GENOMIC DNA]</scope>
    <source>
        <strain evidence="3 4">SZMC22713</strain>
    </source>
</reference>
<feature type="region of interest" description="Disordered" evidence="1">
    <location>
        <begin position="175"/>
        <end position="275"/>
    </location>
</feature>
<dbReference type="GO" id="GO:0006887">
    <property type="term" value="P:exocytosis"/>
    <property type="evidence" value="ECO:0007669"/>
    <property type="project" value="TreeGrafter"/>
</dbReference>
<gene>
    <name evidence="3" type="ORF">BD410DRAFT_774605</name>
</gene>
<name>A0A4Y7PV12_9AGAM</name>
<proteinExistence type="predicted"/>
<feature type="compositionally biased region" description="Basic and acidic residues" evidence="1">
    <location>
        <begin position="596"/>
        <end position="605"/>
    </location>
</feature>
<organism evidence="3 4">
    <name type="scientific">Rickenella mellea</name>
    <dbReference type="NCBI Taxonomy" id="50990"/>
    <lineage>
        <taxon>Eukaryota</taxon>
        <taxon>Fungi</taxon>
        <taxon>Dikarya</taxon>
        <taxon>Basidiomycota</taxon>
        <taxon>Agaricomycotina</taxon>
        <taxon>Agaricomycetes</taxon>
        <taxon>Hymenochaetales</taxon>
        <taxon>Rickenellaceae</taxon>
        <taxon>Rickenella</taxon>
    </lineage>
</organism>
<dbReference type="Proteomes" id="UP000294933">
    <property type="component" value="Unassembled WGS sequence"/>
</dbReference>
<evidence type="ECO:0000313" key="3">
    <source>
        <dbReference type="EMBL" id="TDL18866.1"/>
    </source>
</evidence>
<sequence>MDKFTTLEPVKLYAPPPSTPTTTSLFSRTSTSTTPSTSTSTSTKNTYQNHLKSHHQRIAHQQLITIGRLPLDIHILILSYAAVPDVGRYARCCRVLAGVVRDGWGAAPISGVGIGYGAGYGYGYGAGYGIGAGGVGQSEEAKKDGVWARKWDALGVERYNLSSVLDDLEARNAAGASYSLPSPPPPSTITTTSGQVAEEEGDIADDDFGDFAVGGGGPSSSSPSFPSSSSSTANINGFASFVQQQSPSPSPAQPLSLSYQYHPQPSPTTSAAKPTPLSQYKRAHTLLRPLLPLLLSPPHVVLSALFPPLPNSTSNSSGGGSASSPASSDTGNSSATSSSQPTLLQQSNLLLLLSFFLSPLVSPISLPPSSSPSPSYSSSATRETLLSHLQAAIDRFDASLLAKFEDCDGRGDVQGMRECAEASWALFQVNTTGRGGGGGEWEMGKVWCEKREVFYEQGMWHPEDNFTKQNTLLFDAMDTFITHLAASLRTDGSVATSVFPPGAGVLRAYAGRVAEDVLAEYISPLLARARSISNGSELYLGAAAATFREVWRVVDVLCEVGCPPATPVPTPKSATTFDAGKKEEGPGSPTTPKTPKKGESEETEVHITRTQAEDVIYKMFEPNMDEYLDEEVESVKHKLEGICREWEQQLSAQLASTDDTARFLSSQNPQAMKRSVLASFTSVLLLPVTIVPRAAGVVGSAAGVVGSAAVQGIQGIGEGIGMLNPVKWGAGGAGIGGGASSYYSSKSKSSLSIPTSRHTTPSPSPSISRTTSSTLSPSLSSTSPSSTTTATSTLPTLDLLLSLSVALELIHTSRSSLKRLETFASYPGAMGHRVRETIEEVFVVLLGVMGEGHLGVGFERATEQMRAYKPAEHEDSTSENGKSTSAVAVAPLMQFFELVHVGDTIQSMVQVYFDKELAPHIDKTDFLNVVVREKKRFENTLDDAVAAGLNAGTEVLMNQVEHIIITRTKAREYYPPDDVPLELGATKGCTEAIACLDMHCKLLKGSTSKEVLEVFYQEVGIRLIAILQKHLKRQIISLQGGFLVIADLNAYFAFISSLKVPAITADFSHLKMLGHVYVVEDAKDLAQIVRDVTRYGGAYRPEDIYEFIQRRADWKKIEKTVDKTMYNLSFREDCVVV</sequence>
<feature type="compositionally biased region" description="Acidic residues" evidence="1">
    <location>
        <begin position="197"/>
        <end position="209"/>
    </location>
</feature>
<dbReference type="OrthoDB" id="5554140at2759"/>
<dbReference type="GO" id="GO:0006893">
    <property type="term" value="P:Golgi to plasma membrane transport"/>
    <property type="evidence" value="ECO:0007669"/>
    <property type="project" value="TreeGrafter"/>
</dbReference>
<feature type="compositionally biased region" description="Low complexity" evidence="1">
    <location>
        <begin position="243"/>
        <end position="258"/>
    </location>
</feature>
<keyword evidence="4" id="KW-1185">Reference proteome</keyword>
<accession>A0A4Y7PV12</accession>
<feature type="region of interest" description="Disordered" evidence="1">
    <location>
        <begin position="564"/>
        <end position="605"/>
    </location>
</feature>
<dbReference type="VEuPathDB" id="FungiDB:BD410DRAFT_774605"/>
<feature type="domain" description="Exocyst complex component Sec10-like alpha-helical bundle" evidence="2">
    <location>
        <begin position="381"/>
        <end position="1119"/>
    </location>
</feature>
<feature type="region of interest" description="Disordered" evidence="1">
    <location>
        <begin position="749"/>
        <end position="791"/>
    </location>
</feature>